<evidence type="ECO:0000313" key="3">
    <source>
        <dbReference type="Proteomes" id="UP000006701"/>
    </source>
</evidence>
<dbReference type="Proteomes" id="UP000006701">
    <property type="component" value="Unassembled WGS sequence"/>
</dbReference>
<dbReference type="STRING" id="344612.A1CK93"/>
<dbReference type="KEGG" id="act:ACLA_037770"/>
<evidence type="ECO:0008006" key="4">
    <source>
        <dbReference type="Google" id="ProtNLM"/>
    </source>
</evidence>
<dbReference type="AlphaFoldDB" id="A1CK93"/>
<feature type="compositionally biased region" description="Basic and acidic residues" evidence="1">
    <location>
        <begin position="124"/>
        <end position="133"/>
    </location>
</feature>
<dbReference type="OrthoDB" id="72441at2759"/>
<name>A1CK93_ASPCL</name>
<feature type="region of interest" description="Disordered" evidence="1">
    <location>
        <begin position="114"/>
        <end position="166"/>
    </location>
</feature>
<dbReference type="VEuPathDB" id="FungiDB:ACLA_037770"/>
<dbReference type="HOGENOM" id="CLU_016063_0_0_1"/>
<dbReference type="GeneID" id="4703380"/>
<dbReference type="OMA" id="WRARAYN"/>
<sequence length="836" mass="94577">MFSRGHPCLRRRGLSAAVLDTVAAGPEEPLLFLYPRWFTSVLRQQRSVASVSFSTARKNPSKSARLPLRGSCPRSRRRWSFGSSARRWVSTETGSAARAGESLERKNVDRARGVERFAQMDGKAGAEARRTDTAVEETAPAADHEESPQPSNLADNGSSHTPGMDRRFVNVNIFPDVQGTAPTMQANSNGSAQGNALGVMESLSVRDRKKLRYRLYLSRMGKDQGTQDKWGRWTKVGDLLEKMQQDTPVWVKKGAVQKELLIPEETVALMAGITDMAMKENVWYVPVRNGCRVHVLHPHESDGQYRKVILSGSKRSVELLGDRIMRARHLQENGDPLVDIRKPPVPVYPSIEAMRRKSLPVPLVRGVWDFYQAFKQPAPLESLLASSGKLSTIREFAEHIEELTRSRSHSRFGRGQSEVAHRERVATALVALFRDDTYRDLFSTAALNRALSYLFDHDVLDDARAIFVRAEHVATVDTFNILLKSAAKRQDIQVFRGFLHSMSRLQIRPNAYTWLAFLDCLVSSKAKASLVKFMLQKGYLSDTSAMRTALQLTIQDSFLVHLQSGQSVDAFFNMIIDTYGANWFPPSLINQMFSVAVRLKDYSSLDRLFEICQKQGFALDSATVNQILPLFRSDIQSALLYMFRCLDRPETQLDRYTWERLFLIAFKGRNYNICRVLWRYACTRRMVTYKMKQSVLTSLVRNVPRNKGDQIDDVWQTTAGNIIVGLDLDQASYPLSEAILDNLPDEYLDSPVAFLASGYKPAGEDREKQLRVASALVQRDIEIGPRYQPSEPFAIMLEAAAVMDRGWKGIPRPWPWLMQNAIQVPVRKADFLSTNI</sequence>
<gene>
    <name evidence="2" type="ORF">ACLA_037770</name>
</gene>
<keyword evidence="3" id="KW-1185">Reference proteome</keyword>
<evidence type="ECO:0000313" key="2">
    <source>
        <dbReference type="EMBL" id="EAW09567.1"/>
    </source>
</evidence>
<feature type="compositionally biased region" description="Polar residues" evidence="1">
    <location>
        <begin position="148"/>
        <end position="161"/>
    </location>
</feature>
<dbReference type="eggNOG" id="ENOG502S5GM">
    <property type="taxonomic scope" value="Eukaryota"/>
</dbReference>
<dbReference type="RefSeq" id="XP_001270993.1">
    <property type="nucleotide sequence ID" value="XM_001270992.1"/>
</dbReference>
<protein>
    <recommendedName>
        <fullName evidence="4">Pentatricopeptide repeat protein</fullName>
    </recommendedName>
</protein>
<proteinExistence type="predicted"/>
<evidence type="ECO:0000256" key="1">
    <source>
        <dbReference type="SAM" id="MobiDB-lite"/>
    </source>
</evidence>
<reference evidence="2 3" key="1">
    <citation type="journal article" date="2008" name="PLoS Genet.">
        <title>Genomic islands in the pathogenic filamentous fungus Aspergillus fumigatus.</title>
        <authorList>
            <person name="Fedorova N.D."/>
            <person name="Khaldi N."/>
            <person name="Joardar V.S."/>
            <person name="Maiti R."/>
            <person name="Amedeo P."/>
            <person name="Anderson M.J."/>
            <person name="Crabtree J."/>
            <person name="Silva J.C."/>
            <person name="Badger J.H."/>
            <person name="Albarraq A."/>
            <person name="Angiuoli S."/>
            <person name="Bussey H."/>
            <person name="Bowyer P."/>
            <person name="Cotty P.J."/>
            <person name="Dyer P.S."/>
            <person name="Egan A."/>
            <person name="Galens K."/>
            <person name="Fraser-Liggett C.M."/>
            <person name="Haas B.J."/>
            <person name="Inman J.M."/>
            <person name="Kent R."/>
            <person name="Lemieux S."/>
            <person name="Malavazi I."/>
            <person name="Orvis J."/>
            <person name="Roemer T."/>
            <person name="Ronning C.M."/>
            <person name="Sundaram J.P."/>
            <person name="Sutton G."/>
            <person name="Turner G."/>
            <person name="Venter J.C."/>
            <person name="White O.R."/>
            <person name="Whitty B.R."/>
            <person name="Youngman P."/>
            <person name="Wolfe K.H."/>
            <person name="Goldman G.H."/>
            <person name="Wortman J.R."/>
            <person name="Jiang B."/>
            <person name="Denning D.W."/>
            <person name="Nierman W.C."/>
        </authorList>
    </citation>
    <scope>NUCLEOTIDE SEQUENCE [LARGE SCALE GENOMIC DNA]</scope>
    <source>
        <strain evidence="3">ATCC 1007 / CBS 513.65 / DSM 816 / NCTC 3887 / NRRL 1</strain>
    </source>
</reference>
<dbReference type="EMBL" id="DS027056">
    <property type="protein sequence ID" value="EAW09567.1"/>
    <property type="molecule type" value="Genomic_DNA"/>
</dbReference>
<dbReference type="InterPro" id="IPR011990">
    <property type="entry name" value="TPR-like_helical_dom_sf"/>
</dbReference>
<dbReference type="Gene3D" id="1.25.40.10">
    <property type="entry name" value="Tetratricopeptide repeat domain"/>
    <property type="match status" value="1"/>
</dbReference>
<organism evidence="2 3">
    <name type="scientific">Aspergillus clavatus (strain ATCC 1007 / CBS 513.65 / DSM 816 / NCTC 3887 / NRRL 1 / QM 1276 / 107)</name>
    <dbReference type="NCBI Taxonomy" id="344612"/>
    <lineage>
        <taxon>Eukaryota</taxon>
        <taxon>Fungi</taxon>
        <taxon>Dikarya</taxon>
        <taxon>Ascomycota</taxon>
        <taxon>Pezizomycotina</taxon>
        <taxon>Eurotiomycetes</taxon>
        <taxon>Eurotiomycetidae</taxon>
        <taxon>Eurotiales</taxon>
        <taxon>Aspergillaceae</taxon>
        <taxon>Aspergillus</taxon>
        <taxon>Aspergillus subgen. Fumigati</taxon>
    </lineage>
</organism>
<accession>A1CK93</accession>